<gene>
    <name evidence="2" type="ORF">C7M84_022503</name>
</gene>
<feature type="compositionally biased region" description="Low complexity" evidence="1">
    <location>
        <begin position="440"/>
        <end position="458"/>
    </location>
</feature>
<organism evidence="2 3">
    <name type="scientific">Penaeus vannamei</name>
    <name type="common">Whiteleg shrimp</name>
    <name type="synonym">Litopenaeus vannamei</name>
    <dbReference type="NCBI Taxonomy" id="6689"/>
    <lineage>
        <taxon>Eukaryota</taxon>
        <taxon>Metazoa</taxon>
        <taxon>Ecdysozoa</taxon>
        <taxon>Arthropoda</taxon>
        <taxon>Crustacea</taxon>
        <taxon>Multicrustacea</taxon>
        <taxon>Malacostraca</taxon>
        <taxon>Eumalacostraca</taxon>
        <taxon>Eucarida</taxon>
        <taxon>Decapoda</taxon>
        <taxon>Dendrobranchiata</taxon>
        <taxon>Penaeoidea</taxon>
        <taxon>Penaeidae</taxon>
        <taxon>Penaeus</taxon>
    </lineage>
</organism>
<feature type="region of interest" description="Disordered" evidence="1">
    <location>
        <begin position="390"/>
        <end position="458"/>
    </location>
</feature>
<comment type="caution">
    <text evidence="2">The sequence shown here is derived from an EMBL/GenBank/DDBJ whole genome shotgun (WGS) entry which is preliminary data.</text>
</comment>
<reference evidence="2 3" key="2">
    <citation type="submission" date="2019-01" db="EMBL/GenBank/DDBJ databases">
        <title>The decoding of complex shrimp genome reveals the adaptation for benthos swimmer, frequently molting mechanism and breeding impact on genome.</title>
        <authorList>
            <person name="Sun Y."/>
            <person name="Gao Y."/>
            <person name="Yu Y."/>
        </authorList>
    </citation>
    <scope>NUCLEOTIDE SEQUENCE [LARGE SCALE GENOMIC DNA]</scope>
    <source>
        <tissue evidence="2">Muscle</tissue>
    </source>
</reference>
<evidence type="ECO:0000313" key="2">
    <source>
        <dbReference type="EMBL" id="ROT84312.1"/>
    </source>
</evidence>
<dbReference type="AlphaFoldDB" id="A0A423U6K2"/>
<protein>
    <submittedName>
        <fullName evidence="2">Uncharacterized protein</fullName>
    </submittedName>
</protein>
<feature type="compositionally biased region" description="Pro residues" evidence="1">
    <location>
        <begin position="418"/>
        <end position="434"/>
    </location>
</feature>
<proteinExistence type="predicted"/>
<feature type="compositionally biased region" description="Low complexity" evidence="1">
    <location>
        <begin position="390"/>
        <end position="417"/>
    </location>
</feature>
<evidence type="ECO:0000313" key="3">
    <source>
        <dbReference type="Proteomes" id="UP000283509"/>
    </source>
</evidence>
<evidence type="ECO:0000256" key="1">
    <source>
        <dbReference type="SAM" id="MobiDB-lite"/>
    </source>
</evidence>
<sequence>MSPSSSLPFSSLLPTPKLTLLNPDTSPLLHNLISPHFPSHSPSPSRCLRPSHSCCFLLTFPFPLSPRSTTCASLSLMSSPSHTRHPEFFYSSPFRLSTRAHTCLPSLSYPLPIPDSSSAFIPHPAQHACLPSLIHPLPIPTRLSHSSFYSFPFSALTLEPQHSPVPSAPLSSPFSFSPYNAFPYTRLSHKTLQFIPLYRSVPHLAPQASPLALSSPSSLSLPPASAHIIRALSSQPAPTLPFSQCLQPLLPRHIFALTLQRGFPLDTHLFRSRLSSSHSPSPSPLAPFALRSRLRSRLLLPSPPPSTFPLAPPHFRPQPPNSPPSLSYWELSAHPPLFAPLPFSPPLAPSLPTLSLPLPPIALPPIPPTPSPLPSHSSLSLPFRSHSPSPLALHSSLSSHSAPLPSPLPSHSSLSPSQPAPTLSPPTPPLPSPPIKRKSPSSSASPCRSVSRPGCHLL</sequence>
<name>A0A423U6K2_PENVA</name>
<keyword evidence="3" id="KW-1185">Reference proteome</keyword>
<reference evidence="2 3" key="1">
    <citation type="submission" date="2018-04" db="EMBL/GenBank/DDBJ databases">
        <authorList>
            <person name="Zhang X."/>
            <person name="Yuan J."/>
            <person name="Li F."/>
            <person name="Xiang J."/>
        </authorList>
    </citation>
    <scope>NUCLEOTIDE SEQUENCE [LARGE SCALE GENOMIC DNA]</scope>
    <source>
        <tissue evidence="2">Muscle</tissue>
    </source>
</reference>
<dbReference type="EMBL" id="QCYY01000563">
    <property type="protein sequence ID" value="ROT84312.1"/>
    <property type="molecule type" value="Genomic_DNA"/>
</dbReference>
<accession>A0A423U6K2</accession>
<dbReference type="Proteomes" id="UP000283509">
    <property type="component" value="Unassembled WGS sequence"/>
</dbReference>